<evidence type="ECO:0000259" key="3">
    <source>
        <dbReference type="Pfam" id="PF10106"/>
    </source>
</evidence>
<keyword evidence="6" id="KW-1185">Reference proteome</keyword>
<feature type="domain" description="Putative type VI secretion system Rhs element associated Vgr" evidence="4">
    <location>
        <begin position="551"/>
        <end position="653"/>
    </location>
</feature>
<accession>A0A1H1FFM5</accession>
<dbReference type="NCBIfam" id="TIGR03361">
    <property type="entry name" value="VI_Rhs_Vgr"/>
    <property type="match status" value="1"/>
</dbReference>
<proteinExistence type="inferred from homology"/>
<dbReference type="Proteomes" id="UP000199365">
    <property type="component" value="Unassembled WGS sequence"/>
</dbReference>
<evidence type="ECO:0000259" key="2">
    <source>
        <dbReference type="Pfam" id="PF04717"/>
    </source>
</evidence>
<dbReference type="InterPro" id="IPR028244">
    <property type="entry name" value="T6SS_Rhs_Vgr_dom"/>
</dbReference>
<reference evidence="6" key="1">
    <citation type="submission" date="2016-10" db="EMBL/GenBank/DDBJ databases">
        <authorList>
            <person name="Varghese N."/>
            <person name="Submissions S."/>
        </authorList>
    </citation>
    <scope>NUCLEOTIDE SEQUENCE [LARGE SCALE GENOMIC DNA]</scope>
    <source>
        <strain evidence="6">DUS833</strain>
    </source>
</reference>
<dbReference type="EMBL" id="FNKX01000001">
    <property type="protein sequence ID" value="SDQ99755.1"/>
    <property type="molecule type" value="Genomic_DNA"/>
</dbReference>
<dbReference type="InterPro" id="IPR006533">
    <property type="entry name" value="T6SS_Vgr_RhsGE"/>
</dbReference>
<dbReference type="InterPro" id="IPR006531">
    <property type="entry name" value="Gp5/Vgr_OB"/>
</dbReference>
<dbReference type="InterPro" id="IPR037026">
    <property type="entry name" value="Vgr_OB-fold_dom_sf"/>
</dbReference>
<comment type="similarity">
    <text evidence="1">Belongs to the VgrG protein family.</text>
</comment>
<dbReference type="Pfam" id="PF04717">
    <property type="entry name" value="Phage_base_V"/>
    <property type="match status" value="1"/>
</dbReference>
<sequence>MIASRLPRNTELLARMVEPAQDRTLGLSSDALPTWGNEPLLAPLRLRGTESLGKLYRYTLDVATIESPTLGLWQAKELVVPDNLIGKVIDISIAFDGNGLFGQQELKPGDVAHVGAGRRTISGLVTGVKQTGTDDRRAHYRFVVRPWLWLATKNRESRIFQDASVVDITDRILKERYHFPVVMELGATGLCEGYPKRDHVRQMWESDFEFLTRIWREWGIYYLFDGMTLVLCDSPGSHKQHDNGYDTIRYHAPDSRHVDEEHIHRLEVSRQITTGKVSLIDYDYTRPGMHFEGEYESFSERAFDNIEQHGWGDYSQPLAGEMGLSGRRNNFRNEAEHLASVRVDAMRCHRLRLKGRGNLRGLTTGKTFWLDNHPQCDINAEYLAVSTTLDIRNAPQNTQPSGNDTNDALRQCVTSFVLQPANTFFRNRPKKKPRCAAETAIVVGPEHQPIWVDGYARAKVRFVWDRLGPTNESASCWVRVSSPWQGNGFGAIYPPRVGQEVMVSYHEEDPDKPYVSGRMINGWNQPPWKLPDNQALSGVLSSELKGGCDGQTNHVVLDDTPGQLQAQLASDHARSRLVLGYNTQVVREAGRQQARGEGWELATDAWGVARANRGVLFTTEARRGATAPAKDLGETVARLTQARDIHENLAGLARQYEAQEQQTSQSDVSRAIKAQNEAIRGVAARADLPFPQLSAPDMVLASAAGVGLTAAQSTHVASIEHIALTAGGHVSMAAAKSLLASAINGVRVFTQNLGIRLKAASGKVRIDAQSDDVEVIAQRVVSIISRTDSINLMASKEIVLHAGSTKVVINSEGYRVYTDGEHRVHARGHQTDRPAARPVNVPVTPGKPGKLAAHHVLIEHDTGFALPNQPYRITLDDGQVIQGVTNALGETSLVTSNLLAFATVELFAASEPDKVIAVSRGAVIREADEPFAGAVPNAEKRTARVAGRAVASPNQSATTEDKPPEFVSCDPMNFGLRFYHFINGATEADAPAGVSMRKDVEYPVTKAYTAAIKTALQGIDWAGLPWPLTSSSIETIQNAVTPQLEIALSEGPFGLPRRDAANSENGGAMPKLVIVDPQRATQYALRQDVSAAFIGDDWAIAVNESEIARIVELMDQPASLDHRLRAFADTLYHESRHCQQYFWMLSLLQHFPDDYRELPNIRLVYWSTMLKKAYTAAGNTQLPDDHRVHIGLHRMLVFHYYWLISCMQDKPGWEYVRRDLPSAERKVCDLLNVSAETAQKMVQFETGYRSQIHEEDAYACAEVVQAYWRNPGDPLVRNPGTCTAQYADALRIVGARS</sequence>
<dbReference type="Gene3D" id="2.30.110.50">
    <property type="match status" value="1"/>
</dbReference>
<dbReference type="SUPFAM" id="SSF69349">
    <property type="entry name" value="Phage fibre proteins"/>
    <property type="match status" value="1"/>
</dbReference>
<dbReference type="SUPFAM" id="SSF69279">
    <property type="entry name" value="Phage tail proteins"/>
    <property type="match status" value="2"/>
</dbReference>
<dbReference type="Gene3D" id="4.10.220.110">
    <property type="match status" value="1"/>
</dbReference>
<dbReference type="Pfam" id="PF13296">
    <property type="entry name" value="T6SS_Vgr"/>
    <property type="match status" value="1"/>
</dbReference>
<dbReference type="Pfam" id="PF05954">
    <property type="entry name" value="Phage_GPD"/>
    <property type="match status" value="1"/>
</dbReference>
<protein>
    <submittedName>
        <fullName evidence="5">Type VI secretion system secreted protein VgrG</fullName>
    </submittedName>
</protein>
<dbReference type="Gene3D" id="2.40.50.230">
    <property type="entry name" value="Gp5 N-terminal domain"/>
    <property type="match status" value="1"/>
</dbReference>
<dbReference type="InterPro" id="IPR018769">
    <property type="entry name" value="VgrG2_DUF2345"/>
</dbReference>
<gene>
    <name evidence="5" type="ORF">SAMN05445850_2399</name>
</gene>
<evidence type="ECO:0000259" key="4">
    <source>
        <dbReference type="Pfam" id="PF13296"/>
    </source>
</evidence>
<name>A0A1H1FFM5_9BURK</name>
<dbReference type="NCBIfam" id="TIGR01646">
    <property type="entry name" value="vgr_GE"/>
    <property type="match status" value="1"/>
</dbReference>
<evidence type="ECO:0000256" key="1">
    <source>
        <dbReference type="ARBA" id="ARBA00005558"/>
    </source>
</evidence>
<organism evidence="5 6">
    <name type="scientific">Paraburkholderia tuberum</name>
    <dbReference type="NCBI Taxonomy" id="157910"/>
    <lineage>
        <taxon>Bacteria</taxon>
        <taxon>Pseudomonadati</taxon>
        <taxon>Pseudomonadota</taxon>
        <taxon>Betaproteobacteria</taxon>
        <taxon>Burkholderiales</taxon>
        <taxon>Burkholderiaceae</taxon>
        <taxon>Paraburkholderia</taxon>
    </lineage>
</organism>
<feature type="domain" description="Gp5/Type VI secretion system Vgr protein OB-fold" evidence="2">
    <location>
        <begin position="459"/>
        <end position="517"/>
    </location>
</feature>
<dbReference type="Gene3D" id="3.55.50.10">
    <property type="entry name" value="Baseplate protein-like domains"/>
    <property type="match status" value="1"/>
</dbReference>
<feature type="domain" description="DUF2345" evidence="3">
    <location>
        <begin position="689"/>
        <end position="835"/>
    </location>
</feature>
<dbReference type="SUPFAM" id="SSF69255">
    <property type="entry name" value="gp5 N-terminal domain-like"/>
    <property type="match status" value="1"/>
</dbReference>
<dbReference type="STRING" id="157910.SAMN05445850_2399"/>
<evidence type="ECO:0000313" key="5">
    <source>
        <dbReference type="EMBL" id="SDQ99755.1"/>
    </source>
</evidence>
<evidence type="ECO:0000313" key="6">
    <source>
        <dbReference type="Proteomes" id="UP000199365"/>
    </source>
</evidence>
<dbReference type="Pfam" id="PF10106">
    <property type="entry name" value="DUF2345"/>
    <property type="match status" value="1"/>
</dbReference>
<dbReference type="InterPro" id="IPR017847">
    <property type="entry name" value="T6SS_RhsGE_Vgr_subset"/>
</dbReference>